<protein>
    <recommendedName>
        <fullName evidence="5">Glutathione transferase</fullName>
    </recommendedName>
</protein>
<accession>A7SC12</accession>
<keyword evidence="4" id="KW-1185">Reference proteome</keyword>
<dbReference type="InterPro" id="IPR010987">
    <property type="entry name" value="Glutathione-S-Trfase_C-like"/>
</dbReference>
<dbReference type="InterPro" id="IPR036282">
    <property type="entry name" value="Glutathione-S-Trfase_C_sf"/>
</dbReference>
<evidence type="ECO:0000259" key="1">
    <source>
        <dbReference type="PROSITE" id="PS50404"/>
    </source>
</evidence>
<dbReference type="OMA" id="LWVHQLQ"/>
<dbReference type="InterPro" id="IPR050213">
    <property type="entry name" value="GST_superfamily"/>
</dbReference>
<dbReference type="PANTHER" id="PTHR11571:SF263">
    <property type="entry name" value="GLUTATHIONE S-TRANSFERASE"/>
    <property type="match status" value="1"/>
</dbReference>
<dbReference type="KEGG" id="nve:5510316"/>
<dbReference type="Pfam" id="PF02798">
    <property type="entry name" value="GST_N"/>
    <property type="match status" value="1"/>
</dbReference>
<proteinExistence type="predicted"/>
<dbReference type="Proteomes" id="UP000001593">
    <property type="component" value="Unassembled WGS sequence"/>
</dbReference>
<dbReference type="PhylomeDB" id="A7SC12"/>
<name>A7SC12_NEMVE</name>
<evidence type="ECO:0000313" key="3">
    <source>
        <dbReference type="EMBL" id="EDO38726.1"/>
    </source>
</evidence>
<dbReference type="FunFam" id="1.20.1050.10:FF:000051">
    <property type="entry name" value="Glutathione S-transferase"/>
    <property type="match status" value="1"/>
</dbReference>
<dbReference type="STRING" id="45351.A7SC12"/>
<feature type="domain" description="GST N-terminal" evidence="1">
    <location>
        <begin position="6"/>
        <end position="87"/>
    </location>
</feature>
<dbReference type="EMBL" id="DS469620">
    <property type="protein sequence ID" value="EDO38726.1"/>
    <property type="molecule type" value="Genomic_DNA"/>
</dbReference>
<dbReference type="AlphaFoldDB" id="A7SC12"/>
<dbReference type="eggNOG" id="KOG1695">
    <property type="taxonomic scope" value="Eukaryota"/>
</dbReference>
<reference evidence="3 4" key="1">
    <citation type="journal article" date="2007" name="Science">
        <title>Sea anemone genome reveals ancestral eumetazoan gene repertoire and genomic organization.</title>
        <authorList>
            <person name="Putnam N.H."/>
            <person name="Srivastava M."/>
            <person name="Hellsten U."/>
            <person name="Dirks B."/>
            <person name="Chapman J."/>
            <person name="Salamov A."/>
            <person name="Terry A."/>
            <person name="Shapiro H."/>
            <person name="Lindquist E."/>
            <person name="Kapitonov V.V."/>
            <person name="Jurka J."/>
            <person name="Genikhovich G."/>
            <person name="Grigoriev I.V."/>
            <person name="Lucas S.M."/>
            <person name="Steele R.E."/>
            <person name="Finnerty J.R."/>
            <person name="Technau U."/>
            <person name="Martindale M.Q."/>
            <person name="Rokhsar D.S."/>
        </authorList>
    </citation>
    <scope>NUCLEOTIDE SEQUENCE [LARGE SCALE GENOMIC DNA]</scope>
    <source>
        <strain evidence="4">CH2 X CH6</strain>
    </source>
</reference>
<feature type="domain" description="GST C-terminal" evidence="2">
    <location>
        <begin position="92"/>
        <end position="228"/>
    </location>
</feature>
<dbReference type="Gene3D" id="1.20.1050.10">
    <property type="match status" value="1"/>
</dbReference>
<dbReference type="Gene3D" id="3.40.30.10">
    <property type="entry name" value="Glutaredoxin"/>
    <property type="match status" value="1"/>
</dbReference>
<dbReference type="SFLD" id="SFLDS00019">
    <property type="entry name" value="Glutathione_Transferase_(cytos"/>
    <property type="match status" value="1"/>
</dbReference>
<dbReference type="InterPro" id="IPR004045">
    <property type="entry name" value="Glutathione_S-Trfase_N"/>
</dbReference>
<dbReference type="GO" id="GO:0004364">
    <property type="term" value="F:glutathione transferase activity"/>
    <property type="evidence" value="ECO:0000318"/>
    <property type="project" value="GO_Central"/>
</dbReference>
<organism evidence="3 4">
    <name type="scientific">Nematostella vectensis</name>
    <name type="common">Starlet sea anemone</name>
    <dbReference type="NCBI Taxonomy" id="45351"/>
    <lineage>
        <taxon>Eukaryota</taxon>
        <taxon>Metazoa</taxon>
        <taxon>Cnidaria</taxon>
        <taxon>Anthozoa</taxon>
        <taxon>Hexacorallia</taxon>
        <taxon>Actiniaria</taxon>
        <taxon>Edwardsiidae</taxon>
        <taxon>Nematostella</taxon>
    </lineage>
</organism>
<dbReference type="OrthoDB" id="4951845at2759"/>
<dbReference type="CDD" id="cd03192">
    <property type="entry name" value="GST_C_Sigma_like"/>
    <property type="match status" value="1"/>
</dbReference>
<dbReference type="GO" id="GO:0006749">
    <property type="term" value="P:glutathione metabolic process"/>
    <property type="evidence" value="ECO:0000318"/>
    <property type="project" value="GO_Central"/>
</dbReference>
<dbReference type="HOGENOM" id="CLU_039475_0_1_1"/>
<evidence type="ECO:0008006" key="5">
    <source>
        <dbReference type="Google" id="ProtNLM"/>
    </source>
</evidence>
<dbReference type="InterPro" id="IPR040079">
    <property type="entry name" value="Glutathione_S-Trfase"/>
</dbReference>
<dbReference type="InParanoid" id="A7SC12"/>
<dbReference type="Pfam" id="PF14497">
    <property type="entry name" value="GST_C_3"/>
    <property type="match status" value="1"/>
</dbReference>
<gene>
    <name evidence="3" type="ORF">NEMVEDRAFT_v1g188039</name>
</gene>
<dbReference type="SUPFAM" id="SSF52833">
    <property type="entry name" value="Thioredoxin-like"/>
    <property type="match status" value="1"/>
</dbReference>
<dbReference type="InterPro" id="IPR036249">
    <property type="entry name" value="Thioredoxin-like_sf"/>
</dbReference>
<evidence type="ECO:0000259" key="2">
    <source>
        <dbReference type="PROSITE" id="PS50405"/>
    </source>
</evidence>
<dbReference type="PROSITE" id="PS50405">
    <property type="entry name" value="GST_CTER"/>
    <property type="match status" value="1"/>
</dbReference>
<dbReference type="PROSITE" id="PS50404">
    <property type="entry name" value="GST_NTER"/>
    <property type="match status" value="1"/>
</dbReference>
<dbReference type="InterPro" id="IPR004046">
    <property type="entry name" value="GST_C"/>
</dbReference>
<evidence type="ECO:0000313" key="4">
    <source>
        <dbReference type="Proteomes" id="UP000001593"/>
    </source>
</evidence>
<dbReference type="PANTHER" id="PTHR11571">
    <property type="entry name" value="GLUTATHIONE S-TRANSFERASE"/>
    <property type="match status" value="1"/>
</dbReference>
<dbReference type="SUPFAM" id="SSF47616">
    <property type="entry name" value="GST C-terminal domain-like"/>
    <property type="match status" value="1"/>
</dbReference>
<sequence length="235" mass="27780">MAANPEFRLFYWPRMSGRGEFVRLLFHETQTVYEDVFADKTFEEAAKMGYGRGKKHFAFPAIEHGDISISQTPVICRYLGKKLHGGRLYPKTEEDRLQAEVLMAGVVDVVEDGCRAWHAIDYNASYDAQKEETQPFIEYYKSKRLPKWLAFFENALKENYEKNGELVFVGKQICWVDFCIFHFIDGNMFECPEVFEKENTEHLEKFHKAIRERPNIKKWYYSEKRPKFTHTGPIF</sequence>